<gene>
    <name evidence="2" type="ORF">ACFSBL_16065</name>
</gene>
<name>A0ABD6DQW0_9EURY</name>
<dbReference type="PANTHER" id="PTHR43591:SF24">
    <property type="entry name" value="2-METHOXY-6-POLYPRENYL-1,4-BENZOQUINOL METHYLASE, MITOCHONDRIAL"/>
    <property type="match status" value="1"/>
</dbReference>
<dbReference type="Proteomes" id="UP001597034">
    <property type="component" value="Unassembled WGS sequence"/>
</dbReference>
<comment type="caution">
    <text evidence="2">The sequence shown here is derived from an EMBL/GenBank/DDBJ whole genome shotgun (WGS) entry which is preliminary data.</text>
</comment>
<dbReference type="EC" id="2.1.1.-" evidence="2"/>
<dbReference type="AlphaFoldDB" id="A0ABD6DQW0"/>
<dbReference type="Gene3D" id="3.40.50.150">
    <property type="entry name" value="Vaccinia Virus protein VP39"/>
    <property type="match status" value="1"/>
</dbReference>
<organism evidence="2 3">
    <name type="scientific">Haloarchaeobius litoreus</name>
    <dbReference type="NCBI Taxonomy" id="755306"/>
    <lineage>
        <taxon>Archaea</taxon>
        <taxon>Methanobacteriati</taxon>
        <taxon>Methanobacteriota</taxon>
        <taxon>Stenosarchaea group</taxon>
        <taxon>Halobacteria</taxon>
        <taxon>Halobacteriales</taxon>
        <taxon>Halorubellaceae</taxon>
        <taxon>Haloarchaeobius</taxon>
    </lineage>
</organism>
<sequence length="199" mass="21849">MDEVARTRSIYESNSDAFVEKYRRESIAERFGEPFFDALDGRRILDVGCGPGSDAETFADRGDDVTGLDVTPSFLESARTNVPDARFALGDMRHLPFADDSFDGVWACASLLHVPREDMPATLAEFARVLDDGGTLYCSLKRGDESGFDGDGRFFERHTADAVRELLVDAGFDPTHVETADAEEVASQDGWVQVVARVA</sequence>
<dbReference type="CDD" id="cd02440">
    <property type="entry name" value="AdoMet_MTases"/>
    <property type="match status" value="1"/>
</dbReference>
<dbReference type="Pfam" id="PF13649">
    <property type="entry name" value="Methyltransf_25"/>
    <property type="match status" value="1"/>
</dbReference>
<dbReference type="GO" id="GO:0008168">
    <property type="term" value="F:methyltransferase activity"/>
    <property type="evidence" value="ECO:0007669"/>
    <property type="project" value="UniProtKB-KW"/>
</dbReference>
<protein>
    <submittedName>
        <fullName evidence="2">Class I SAM-dependent methyltransferase</fullName>
        <ecNumber evidence="2">2.1.1.-</ecNumber>
    </submittedName>
</protein>
<evidence type="ECO:0000259" key="1">
    <source>
        <dbReference type="Pfam" id="PF13649"/>
    </source>
</evidence>
<accession>A0ABD6DQW0</accession>
<evidence type="ECO:0000313" key="3">
    <source>
        <dbReference type="Proteomes" id="UP001597034"/>
    </source>
</evidence>
<dbReference type="InterPro" id="IPR041698">
    <property type="entry name" value="Methyltransf_25"/>
</dbReference>
<dbReference type="RefSeq" id="WP_256400734.1">
    <property type="nucleotide sequence ID" value="NZ_JANHJR010000003.1"/>
</dbReference>
<dbReference type="SUPFAM" id="SSF53335">
    <property type="entry name" value="S-adenosyl-L-methionine-dependent methyltransferases"/>
    <property type="match status" value="1"/>
</dbReference>
<evidence type="ECO:0000313" key="2">
    <source>
        <dbReference type="EMBL" id="MFD1647206.1"/>
    </source>
</evidence>
<keyword evidence="2" id="KW-0808">Transferase</keyword>
<dbReference type="PANTHER" id="PTHR43591">
    <property type="entry name" value="METHYLTRANSFERASE"/>
    <property type="match status" value="1"/>
</dbReference>
<feature type="domain" description="Methyltransferase" evidence="1">
    <location>
        <begin position="44"/>
        <end position="134"/>
    </location>
</feature>
<keyword evidence="2" id="KW-0489">Methyltransferase</keyword>
<keyword evidence="3" id="KW-1185">Reference proteome</keyword>
<dbReference type="GO" id="GO:0032259">
    <property type="term" value="P:methylation"/>
    <property type="evidence" value="ECO:0007669"/>
    <property type="project" value="UniProtKB-KW"/>
</dbReference>
<reference evidence="2 3" key="1">
    <citation type="journal article" date="2019" name="Int. J. Syst. Evol. Microbiol.">
        <title>The Global Catalogue of Microorganisms (GCM) 10K type strain sequencing project: providing services to taxonomists for standard genome sequencing and annotation.</title>
        <authorList>
            <consortium name="The Broad Institute Genomics Platform"/>
            <consortium name="The Broad Institute Genome Sequencing Center for Infectious Disease"/>
            <person name="Wu L."/>
            <person name="Ma J."/>
        </authorList>
    </citation>
    <scope>NUCLEOTIDE SEQUENCE [LARGE SCALE GENOMIC DNA]</scope>
    <source>
        <strain evidence="2 3">CGMCC 1.10390</strain>
    </source>
</reference>
<dbReference type="InterPro" id="IPR029063">
    <property type="entry name" value="SAM-dependent_MTases_sf"/>
</dbReference>
<proteinExistence type="predicted"/>
<dbReference type="EMBL" id="JBHUDO010000003">
    <property type="protein sequence ID" value="MFD1647206.1"/>
    <property type="molecule type" value="Genomic_DNA"/>
</dbReference>